<dbReference type="InterPro" id="IPR029058">
    <property type="entry name" value="AB_hydrolase_fold"/>
</dbReference>
<protein>
    <recommendedName>
        <fullName evidence="3">Phosphoadenosine phosphosulfate reductase</fullName>
    </recommendedName>
</protein>
<dbReference type="EMBL" id="CYTW01000004">
    <property type="protein sequence ID" value="CUK07454.1"/>
    <property type="molecule type" value="Genomic_DNA"/>
</dbReference>
<reference evidence="2" key="1">
    <citation type="submission" date="2015-09" db="EMBL/GenBank/DDBJ databases">
        <authorList>
            <person name="Rodrigo-Torres Lidia"/>
            <person name="Arahal R.David."/>
        </authorList>
    </citation>
    <scope>NUCLEOTIDE SEQUENCE [LARGE SCALE GENOMIC DNA]</scope>
    <source>
        <strain evidence="2">CECT 7735</strain>
    </source>
</reference>
<evidence type="ECO:0000313" key="2">
    <source>
        <dbReference type="Proteomes" id="UP000051870"/>
    </source>
</evidence>
<accession>A0A0P1IDW1</accession>
<dbReference type="AlphaFoldDB" id="A0A0P1IDW1"/>
<dbReference type="STRING" id="1715693.PH7735_03114"/>
<dbReference type="SUPFAM" id="SSF53474">
    <property type="entry name" value="alpha/beta-Hydrolases"/>
    <property type="match status" value="1"/>
</dbReference>
<gene>
    <name evidence="1" type="ORF">PH7735_03114</name>
</gene>
<evidence type="ECO:0008006" key="3">
    <source>
        <dbReference type="Google" id="ProtNLM"/>
    </source>
</evidence>
<organism evidence="1 2">
    <name type="scientific">Shimia thalassica</name>
    <dbReference type="NCBI Taxonomy" id="1715693"/>
    <lineage>
        <taxon>Bacteria</taxon>
        <taxon>Pseudomonadati</taxon>
        <taxon>Pseudomonadota</taxon>
        <taxon>Alphaproteobacteria</taxon>
        <taxon>Rhodobacterales</taxon>
        <taxon>Roseobacteraceae</taxon>
    </lineage>
</organism>
<dbReference type="GeneID" id="83882103"/>
<proteinExistence type="predicted"/>
<keyword evidence="2" id="KW-1185">Reference proteome</keyword>
<evidence type="ECO:0000313" key="1">
    <source>
        <dbReference type="EMBL" id="CUK07454.1"/>
    </source>
</evidence>
<dbReference type="Proteomes" id="UP000051870">
    <property type="component" value="Unassembled WGS sequence"/>
</dbReference>
<dbReference type="Gene3D" id="3.40.50.1820">
    <property type="entry name" value="alpha/beta hydrolase"/>
    <property type="match status" value="1"/>
</dbReference>
<sequence>MNEQSDIAADQPVTREAWRENLAEIGAAEGFYEEIGHEHTALFVERGKTLIVTFENLDHIYDRGDDKMPWGYGFVQSRGWSMLGLMAHGWSWYRDEDVFDFFDRLREDGFFEKFDKVVFYGASMGGYAATVFSAAAPGSTVVAISPQATLDREVAPWETRYHKAWKRDYNSRYGYGPDMVQKAADVHLFYDPRASLDAMHAALFRGANIHKYRCRFMGHRIASLWLQLGILKPVIEGSVAGTLSTTQFYTLLRGRRENQRFQKEMLQRLQRENRPKLLIRYCEAVLARRRAPHFRNAMREARQSLKK</sequence>
<name>A0A0P1IDW1_9RHOB</name>
<dbReference type="RefSeq" id="WP_058312295.1">
    <property type="nucleotide sequence ID" value="NZ_CYTW01000004.1"/>
</dbReference>